<dbReference type="Pfam" id="PF21176">
    <property type="entry name" value="RecR_HhH"/>
    <property type="match status" value="1"/>
</dbReference>
<accession>A0A857MMN3</accession>
<dbReference type="InterPro" id="IPR034137">
    <property type="entry name" value="TOPRIM_RecR"/>
</dbReference>
<dbReference type="GO" id="GO:0006310">
    <property type="term" value="P:DNA recombination"/>
    <property type="evidence" value="ECO:0007669"/>
    <property type="project" value="UniProtKB-UniRule"/>
</dbReference>
<evidence type="ECO:0000313" key="10">
    <source>
        <dbReference type="Proteomes" id="UP001059824"/>
    </source>
</evidence>
<keyword evidence="2 7" id="KW-0227">DNA damage</keyword>
<evidence type="ECO:0000256" key="1">
    <source>
        <dbReference type="ARBA" id="ARBA00022723"/>
    </source>
</evidence>
<keyword evidence="1 7" id="KW-0479">Metal-binding</keyword>
<evidence type="ECO:0000259" key="8">
    <source>
        <dbReference type="PROSITE" id="PS50880"/>
    </source>
</evidence>
<dbReference type="PROSITE" id="PS50880">
    <property type="entry name" value="TOPRIM"/>
    <property type="match status" value="1"/>
</dbReference>
<reference evidence="9" key="1">
    <citation type="journal article" date="2021" name="Nat. Microbiol.">
        <title>Cocultivation of an ultrasmall environmental parasitic bacterium with lytic ability against bacteria associated with wastewater foams.</title>
        <authorList>
            <person name="Batinovic S."/>
            <person name="Rose J.J.A."/>
            <person name="Ratcliffe J."/>
            <person name="Seviour R.J."/>
            <person name="Petrovski S."/>
        </authorList>
    </citation>
    <scope>NUCLEOTIDE SEQUENCE</scope>
    <source>
        <strain evidence="9">JR1</strain>
    </source>
</reference>
<comment type="similarity">
    <text evidence="7">Belongs to the RecR family.</text>
</comment>
<dbReference type="GO" id="GO:0008270">
    <property type="term" value="F:zinc ion binding"/>
    <property type="evidence" value="ECO:0007669"/>
    <property type="project" value="UniProtKB-KW"/>
</dbReference>
<evidence type="ECO:0000256" key="4">
    <source>
        <dbReference type="ARBA" id="ARBA00022833"/>
    </source>
</evidence>
<keyword evidence="4 7" id="KW-0862">Zinc</keyword>
<dbReference type="HAMAP" id="MF_00017">
    <property type="entry name" value="RecR"/>
    <property type="match status" value="1"/>
</dbReference>
<evidence type="ECO:0000256" key="5">
    <source>
        <dbReference type="ARBA" id="ARBA00023172"/>
    </source>
</evidence>
<sequence length="201" mass="21888">MLPQALLTVIDEIGKLPGVGARTAERYAYHLLRANQTSNDKLANAITALHSGVKYCPVTFALIDASQDVSPLYSDDARDKTLVAVVEEPLDIIALERTGQYRGTYHVLGGAISPIDGIGPEQLHIPELIQRITSDEVVEIIIATNASVEGESTALFLQRQIENHGLKVKMSRLARGLPVGVDLEYADQITLTHALEGRRIL</sequence>
<comment type="caution">
    <text evidence="7">Lacks conserved residue(s) required for the propagation of feature annotation.</text>
</comment>
<evidence type="ECO:0000256" key="2">
    <source>
        <dbReference type="ARBA" id="ARBA00022763"/>
    </source>
</evidence>
<dbReference type="InterPro" id="IPR000093">
    <property type="entry name" value="DNA_Rcmb_RecR"/>
</dbReference>
<dbReference type="Pfam" id="PF21175">
    <property type="entry name" value="RecR_C"/>
    <property type="match status" value="1"/>
</dbReference>
<dbReference type="AlphaFoldDB" id="A0A857MMN3"/>
<proteinExistence type="inferred from homology"/>
<keyword evidence="10" id="KW-1185">Reference proteome</keyword>
<dbReference type="EMBL" id="CP045921">
    <property type="protein sequence ID" value="QHN43358.1"/>
    <property type="molecule type" value="Genomic_DNA"/>
</dbReference>
<dbReference type="InterPro" id="IPR023627">
    <property type="entry name" value="Rcmb_RecR"/>
</dbReference>
<keyword evidence="6 7" id="KW-0234">DNA repair</keyword>
<keyword evidence="3 7" id="KW-0863">Zinc-finger</keyword>
<evidence type="ECO:0000256" key="6">
    <source>
        <dbReference type="ARBA" id="ARBA00023204"/>
    </source>
</evidence>
<dbReference type="Proteomes" id="UP001059824">
    <property type="component" value="Chromosome"/>
</dbReference>
<dbReference type="Gene3D" id="3.40.1360.10">
    <property type="match status" value="1"/>
</dbReference>
<dbReference type="InterPro" id="IPR006171">
    <property type="entry name" value="TOPRIM_dom"/>
</dbReference>
<dbReference type="SUPFAM" id="SSF111304">
    <property type="entry name" value="Recombination protein RecR"/>
    <property type="match status" value="1"/>
</dbReference>
<dbReference type="PANTHER" id="PTHR30446">
    <property type="entry name" value="RECOMBINATION PROTEIN RECR"/>
    <property type="match status" value="1"/>
</dbReference>
<dbReference type="Gene3D" id="1.10.8.420">
    <property type="entry name" value="RecR Domain 1"/>
    <property type="match status" value="1"/>
</dbReference>
<evidence type="ECO:0000256" key="3">
    <source>
        <dbReference type="ARBA" id="ARBA00022771"/>
    </source>
</evidence>
<dbReference type="GO" id="GO:0006281">
    <property type="term" value="P:DNA repair"/>
    <property type="evidence" value="ECO:0007669"/>
    <property type="project" value="UniProtKB-UniRule"/>
</dbReference>
<protein>
    <recommendedName>
        <fullName evidence="7">Recombination protein RecR</fullName>
    </recommendedName>
</protein>
<keyword evidence="5 7" id="KW-0233">DNA recombination</keyword>
<dbReference type="KEGG" id="mama:GII36_02755"/>
<dbReference type="PANTHER" id="PTHR30446:SF0">
    <property type="entry name" value="RECOMBINATION PROTEIN RECR"/>
    <property type="match status" value="1"/>
</dbReference>
<evidence type="ECO:0000313" key="9">
    <source>
        <dbReference type="EMBL" id="QHN43358.1"/>
    </source>
</evidence>
<gene>
    <name evidence="7 9" type="primary">recR</name>
    <name evidence="9" type="ORF">GII36_02755</name>
</gene>
<name>A0A857MMN3_9BACT</name>
<dbReference type="NCBIfam" id="TIGR00615">
    <property type="entry name" value="recR"/>
    <property type="match status" value="1"/>
</dbReference>
<evidence type="ECO:0000256" key="7">
    <source>
        <dbReference type="HAMAP-Rule" id="MF_00017"/>
    </source>
</evidence>
<dbReference type="Gene3D" id="6.10.250.240">
    <property type="match status" value="1"/>
</dbReference>
<dbReference type="GO" id="GO:0003677">
    <property type="term" value="F:DNA binding"/>
    <property type="evidence" value="ECO:0007669"/>
    <property type="project" value="UniProtKB-UniRule"/>
</dbReference>
<comment type="function">
    <text evidence="7">May play a role in DNA repair. It seems to be involved in an RecBC-independent recombinational process of DNA repair. It may act with RecF and RecO.</text>
</comment>
<feature type="domain" description="Toprim" evidence="8">
    <location>
        <begin position="81"/>
        <end position="178"/>
    </location>
</feature>
<dbReference type="Pfam" id="PF13662">
    <property type="entry name" value="Toprim_4"/>
    <property type="match status" value="1"/>
</dbReference>
<organism evidence="9 10">
    <name type="scientific">Candidatus Mycosynbacter amalyticus</name>
    <dbReference type="NCBI Taxonomy" id="2665156"/>
    <lineage>
        <taxon>Bacteria</taxon>
        <taxon>Candidatus Saccharimonadota</taxon>
        <taxon>Candidatus Saccharimonadota incertae sedis</taxon>
        <taxon>Candidatus Mycosynbacter</taxon>
    </lineage>
</organism>
<dbReference type="SMART" id="SM00493">
    <property type="entry name" value="TOPRIM"/>
    <property type="match status" value="1"/>
</dbReference>
<dbReference type="CDD" id="cd01025">
    <property type="entry name" value="TOPRIM_recR"/>
    <property type="match status" value="1"/>
</dbReference>